<evidence type="ECO:0000313" key="2">
    <source>
        <dbReference type="Proteomes" id="UP001610818"/>
    </source>
</evidence>
<comment type="caution">
    <text evidence="1">The sequence shown here is derived from an EMBL/GenBank/DDBJ whole genome shotgun (WGS) entry which is preliminary data.</text>
</comment>
<proteinExistence type="predicted"/>
<accession>A0ABW7R305</accession>
<dbReference type="Proteomes" id="UP001610818">
    <property type="component" value="Unassembled WGS sequence"/>
</dbReference>
<organism evidence="1 2">
    <name type="scientific">Streptomyces longisporoflavus</name>
    <dbReference type="NCBI Taxonomy" id="28044"/>
    <lineage>
        <taxon>Bacteria</taxon>
        <taxon>Bacillati</taxon>
        <taxon>Actinomycetota</taxon>
        <taxon>Actinomycetes</taxon>
        <taxon>Kitasatosporales</taxon>
        <taxon>Streptomycetaceae</taxon>
        <taxon>Streptomyces</taxon>
    </lineage>
</organism>
<reference evidence="1 2" key="1">
    <citation type="submission" date="2024-10" db="EMBL/GenBank/DDBJ databases">
        <title>The Natural Products Discovery Center: Release of the First 8490 Sequenced Strains for Exploring Actinobacteria Biosynthetic Diversity.</title>
        <authorList>
            <person name="Kalkreuter E."/>
            <person name="Kautsar S.A."/>
            <person name="Yang D."/>
            <person name="Bader C.D."/>
            <person name="Teijaro C.N."/>
            <person name="Fluegel L."/>
            <person name="Davis C.M."/>
            <person name="Simpson J.R."/>
            <person name="Lauterbach L."/>
            <person name="Steele A.D."/>
            <person name="Gui C."/>
            <person name="Meng S."/>
            <person name="Li G."/>
            <person name="Viehrig K."/>
            <person name="Ye F."/>
            <person name="Su P."/>
            <person name="Kiefer A.F."/>
            <person name="Nichols A."/>
            <person name="Cepeda A.J."/>
            <person name="Yan W."/>
            <person name="Fan B."/>
            <person name="Jiang Y."/>
            <person name="Adhikari A."/>
            <person name="Zheng C.-J."/>
            <person name="Schuster L."/>
            <person name="Cowan T.M."/>
            <person name="Smanski M.J."/>
            <person name="Chevrette M.G."/>
            <person name="De Carvalho L.P.S."/>
            <person name="Shen B."/>
        </authorList>
    </citation>
    <scope>NUCLEOTIDE SEQUENCE [LARGE SCALE GENOMIC DNA]</scope>
    <source>
        <strain evidence="1 2">NPDC017990</strain>
    </source>
</reference>
<protein>
    <submittedName>
        <fullName evidence="1">Uncharacterized protein</fullName>
    </submittedName>
</protein>
<gene>
    <name evidence="1" type="ORF">ACH4F9_42410</name>
</gene>
<sequence length="41" mass="4472">MSPNAVILLVVIAACYAYSKGRARGQSENIAKAIARFFENK</sequence>
<dbReference type="EMBL" id="JBIRGQ010000014">
    <property type="protein sequence ID" value="MFH8551653.1"/>
    <property type="molecule type" value="Genomic_DNA"/>
</dbReference>
<name>A0ABW7R305_9ACTN</name>
<keyword evidence="2" id="KW-1185">Reference proteome</keyword>
<evidence type="ECO:0000313" key="1">
    <source>
        <dbReference type="EMBL" id="MFH8551653.1"/>
    </source>
</evidence>
<dbReference type="RefSeq" id="WP_397718677.1">
    <property type="nucleotide sequence ID" value="NZ_JBIRGN010000014.1"/>
</dbReference>